<reference evidence="1" key="1">
    <citation type="submission" date="2014-07" db="EMBL/GenBank/DDBJ databases">
        <authorList>
            <person name="Martin A.A"/>
            <person name="De Silva N."/>
        </authorList>
    </citation>
    <scope>NUCLEOTIDE SEQUENCE</scope>
</reference>
<dbReference type="Proteomes" id="UP000035680">
    <property type="component" value="Unassembled WGS sequence"/>
</dbReference>
<keyword evidence="1" id="KW-1185">Reference proteome</keyword>
<dbReference type="AlphaFoldDB" id="A0A0K0FPM2"/>
<evidence type="ECO:0000313" key="2">
    <source>
        <dbReference type="WBParaSite" id="SVE_1107900.1"/>
    </source>
</evidence>
<protein>
    <submittedName>
        <fullName evidence="2">Superoxide dismutase</fullName>
    </submittedName>
</protein>
<proteinExistence type="predicted"/>
<evidence type="ECO:0000313" key="1">
    <source>
        <dbReference type="Proteomes" id="UP000035680"/>
    </source>
</evidence>
<dbReference type="WBParaSite" id="SVE_1107900.1">
    <property type="protein sequence ID" value="SVE_1107900.1"/>
    <property type="gene ID" value="SVE_1107900"/>
</dbReference>
<reference evidence="2" key="2">
    <citation type="submission" date="2015-08" db="UniProtKB">
        <authorList>
            <consortium name="WormBaseParasite"/>
        </authorList>
    </citation>
    <scope>IDENTIFICATION</scope>
</reference>
<name>A0A0K0FPM2_STRVS</name>
<organism evidence="1 2">
    <name type="scientific">Strongyloides venezuelensis</name>
    <name type="common">Threadworm</name>
    <dbReference type="NCBI Taxonomy" id="75913"/>
    <lineage>
        <taxon>Eukaryota</taxon>
        <taxon>Metazoa</taxon>
        <taxon>Ecdysozoa</taxon>
        <taxon>Nematoda</taxon>
        <taxon>Chromadorea</taxon>
        <taxon>Rhabditida</taxon>
        <taxon>Tylenchina</taxon>
        <taxon>Panagrolaimomorpha</taxon>
        <taxon>Strongyloidoidea</taxon>
        <taxon>Strongyloididae</taxon>
        <taxon>Strongyloides</taxon>
    </lineage>
</organism>
<accession>A0A0K0FPM2</accession>
<sequence length="94" mass="11425">MAYYQLIFIFLDERTHTKALINYINEHNLPIGTKWDHKEGLILLVREEHIDDVKIHLEDLPGFIQLYKNKAIEFEYYYKSYKKTPYADTYGFEF</sequence>